<dbReference type="PANTHER" id="PTHR46112">
    <property type="entry name" value="AMINOPEPTIDASE"/>
    <property type="match status" value="1"/>
</dbReference>
<gene>
    <name evidence="2" type="ORF">HDF10_001803</name>
</gene>
<dbReference type="Gene3D" id="3.40.350.10">
    <property type="entry name" value="Creatinase/prolidase N-terminal domain"/>
    <property type="match status" value="1"/>
</dbReference>
<accession>A0A7W8J781</accession>
<dbReference type="Gene3D" id="3.90.230.10">
    <property type="entry name" value="Creatinase/methionine aminopeptidase superfamily"/>
    <property type="match status" value="1"/>
</dbReference>
<dbReference type="InterPro" id="IPR050659">
    <property type="entry name" value="Peptidase_M24B"/>
</dbReference>
<keyword evidence="2" id="KW-0031">Aminopeptidase</keyword>
<dbReference type="InterPro" id="IPR000994">
    <property type="entry name" value="Pept_M24"/>
</dbReference>
<organism evidence="2 3">
    <name type="scientific">Tunturiibacter lichenicola</name>
    <dbReference type="NCBI Taxonomy" id="2051959"/>
    <lineage>
        <taxon>Bacteria</taxon>
        <taxon>Pseudomonadati</taxon>
        <taxon>Acidobacteriota</taxon>
        <taxon>Terriglobia</taxon>
        <taxon>Terriglobales</taxon>
        <taxon>Acidobacteriaceae</taxon>
        <taxon>Tunturiibacter</taxon>
    </lineage>
</organism>
<evidence type="ECO:0000313" key="2">
    <source>
        <dbReference type="EMBL" id="MBB5343828.1"/>
    </source>
</evidence>
<proteinExistence type="predicted"/>
<comment type="caution">
    <text evidence="2">The sequence shown here is derived from an EMBL/GenBank/DDBJ whole genome shotgun (WGS) entry which is preliminary data.</text>
</comment>
<dbReference type="Pfam" id="PF00557">
    <property type="entry name" value="Peptidase_M24"/>
    <property type="match status" value="1"/>
</dbReference>
<dbReference type="InterPro" id="IPR029149">
    <property type="entry name" value="Creatin/AminoP/Spt16_N"/>
</dbReference>
<dbReference type="EMBL" id="JACHDZ010000002">
    <property type="protein sequence ID" value="MBB5343828.1"/>
    <property type="molecule type" value="Genomic_DNA"/>
</dbReference>
<dbReference type="InterPro" id="IPR036005">
    <property type="entry name" value="Creatinase/aminopeptidase-like"/>
</dbReference>
<reference evidence="2 3" key="1">
    <citation type="submission" date="2020-08" db="EMBL/GenBank/DDBJ databases">
        <title>Genomic Encyclopedia of Type Strains, Phase IV (KMG-V): Genome sequencing to study the core and pangenomes of soil and plant-associated prokaryotes.</title>
        <authorList>
            <person name="Whitman W."/>
        </authorList>
    </citation>
    <scope>NUCLEOTIDE SEQUENCE [LARGE SCALE GENOMIC DNA]</scope>
    <source>
        <strain evidence="2 3">M8US30</strain>
    </source>
</reference>
<dbReference type="SUPFAM" id="SSF53092">
    <property type="entry name" value="Creatinase/prolidase N-terminal domain"/>
    <property type="match status" value="1"/>
</dbReference>
<keyword evidence="2" id="KW-0378">Hydrolase</keyword>
<evidence type="ECO:0000313" key="3">
    <source>
        <dbReference type="Proteomes" id="UP000569092"/>
    </source>
</evidence>
<sequence>MAQPTYGTMGVDWEQRIDFDRLRVERLQRAKNLLAKSEMGALLCFDMNNVRYLTSTHIGTWAQDKANRFVLLPQNDEPILWDFGSAARHHQLHCPWLGERSRPGISMLRGTMSPEHGRAEDVAKKIRIELEMRGLHKEPVGIDIIELPVLFALQREGITVIDGQQLMSEARVIKTKDEIALLNTSASMVDAAYHELYMAMKPGMRENEAVGLVSKVLYDLGSEYVEAVNAISGERCNPHPHVFSDRIMRPGDPVYYDILHSYMGYRTCYYRTFSIGYSSHAMVDAYKRCRDYLDAAIDLIRPGRSTGDVASVWPKAQDFGFPNEEAAFALQYGHGIGLAIWEKPVISRLVSLDHPQEIKPGMVFALETFWPSKDGWSAARIEEEIVVTETGHEVITRFPAEKLLVAGAHYYTVGGPLPTVRETEVEPSSDVRNLVASSAQKERIGS</sequence>
<dbReference type="Proteomes" id="UP000569092">
    <property type="component" value="Unassembled WGS sequence"/>
</dbReference>
<evidence type="ECO:0000259" key="1">
    <source>
        <dbReference type="Pfam" id="PF00557"/>
    </source>
</evidence>
<dbReference type="PANTHER" id="PTHR46112:SF2">
    <property type="entry name" value="XAA-PRO AMINOPEPTIDASE P-RELATED"/>
    <property type="match status" value="1"/>
</dbReference>
<feature type="domain" description="Peptidase M24" evidence="1">
    <location>
        <begin position="182"/>
        <end position="389"/>
    </location>
</feature>
<protein>
    <submittedName>
        <fullName evidence="2">Xaa-Pro aminopeptidase</fullName>
    </submittedName>
</protein>
<dbReference type="GO" id="GO:0004177">
    <property type="term" value="F:aminopeptidase activity"/>
    <property type="evidence" value="ECO:0007669"/>
    <property type="project" value="UniProtKB-KW"/>
</dbReference>
<keyword evidence="2" id="KW-0645">Protease</keyword>
<dbReference type="AlphaFoldDB" id="A0A7W8J781"/>
<name>A0A7W8J781_9BACT</name>
<dbReference type="SUPFAM" id="SSF55920">
    <property type="entry name" value="Creatinase/aminopeptidase"/>
    <property type="match status" value="1"/>
</dbReference>
<dbReference type="CDD" id="cd01066">
    <property type="entry name" value="APP_MetAP"/>
    <property type="match status" value="1"/>
</dbReference>